<sequence>MNLTKQNFLKGFMIILIFGALSCQDKTSKTADAQEDVNEPATKESFVISKQELQNKIKGGWAGQTIGVVYGAPVEFKYNGSLINENQNIPWNEHYVKYWWDKKPGLFDDIYTDLNFVSAFEKYGINASSEAIAKHWSNTAYHLAHANQASRYNILNGIMPPASGNWKNNPHADDIDFQIEADFIGLMAPGMVNKATEIADRVGHVMNSGDGWYGGVYSSALYSSAFIFDNPTQIVENAIKTIPKGTQFYECISDVIAWKKEFPDDWKQTWFELQKKWNNDTGCPKGVFLGFNIEAKINSAYVTIGLLYGDANFSKSVDIAARCGQDADCNPATVGGVLGVMTGYDGIPEFWLKPLQEIENDNFENTDMSLSMAYELSMKHALQVIKDEGGKIEQDQLTIPIKEPIAVAFEQNFENTYPIERNKIDESFTDEINFEFTGNGFLLYGNMAKRSKVDVKYIDRVSKRTYGSESFGLAEPDDPYVALMEVYIDDKLEETVKLPMMNSARRLEPAWKYNLPEGKHTLKLKWLNHKPEYEYRINDLIVYSENKPGSNIPM</sequence>
<reference evidence="1 2" key="1">
    <citation type="submission" date="2020-09" db="EMBL/GenBank/DDBJ databases">
        <title>Draft genome of Gelidibacter salicanalis PAMC21136.</title>
        <authorList>
            <person name="Park H."/>
        </authorList>
    </citation>
    <scope>NUCLEOTIDE SEQUENCE [LARGE SCALE GENOMIC DNA]</scope>
    <source>
        <strain evidence="1 2">PAMC21136</strain>
    </source>
</reference>
<dbReference type="Proteomes" id="UP000662373">
    <property type="component" value="Unassembled WGS sequence"/>
</dbReference>
<dbReference type="EMBL" id="JAEHJZ010000036">
    <property type="protein sequence ID" value="MBJ7881951.1"/>
    <property type="molecule type" value="Genomic_DNA"/>
</dbReference>
<dbReference type="RefSeq" id="WP_199601191.1">
    <property type="nucleotide sequence ID" value="NZ_JAEHJZ010000036.1"/>
</dbReference>
<protein>
    <submittedName>
        <fullName evidence="1">ADP-ribosylglycohydrolase family protein</fullName>
    </submittedName>
</protein>
<dbReference type="InterPro" id="IPR036705">
    <property type="entry name" value="Ribosyl_crysJ1_sf"/>
</dbReference>
<keyword evidence="2" id="KW-1185">Reference proteome</keyword>
<dbReference type="Gene3D" id="1.10.4080.10">
    <property type="entry name" value="ADP-ribosylation/Crystallin J1"/>
    <property type="match status" value="1"/>
</dbReference>
<dbReference type="Pfam" id="PF03747">
    <property type="entry name" value="ADP_ribosyl_GH"/>
    <property type="match status" value="1"/>
</dbReference>
<dbReference type="SUPFAM" id="SSF101478">
    <property type="entry name" value="ADP-ribosylglycohydrolase"/>
    <property type="match status" value="1"/>
</dbReference>
<dbReference type="InterPro" id="IPR005502">
    <property type="entry name" value="Ribosyl_crysJ1"/>
</dbReference>
<evidence type="ECO:0000313" key="2">
    <source>
        <dbReference type="Proteomes" id="UP000662373"/>
    </source>
</evidence>
<accession>A0A934KV80</accession>
<gene>
    <name evidence="1" type="ORF">JEM65_15045</name>
</gene>
<proteinExistence type="predicted"/>
<comment type="caution">
    <text evidence="1">The sequence shown here is derived from an EMBL/GenBank/DDBJ whole genome shotgun (WGS) entry which is preliminary data.</text>
</comment>
<name>A0A934KV80_9FLAO</name>
<dbReference type="AlphaFoldDB" id="A0A934KV80"/>
<evidence type="ECO:0000313" key="1">
    <source>
        <dbReference type="EMBL" id="MBJ7881951.1"/>
    </source>
</evidence>
<organism evidence="1 2">
    <name type="scientific">Gelidibacter salicanalis</name>
    <dbReference type="NCBI Taxonomy" id="291193"/>
    <lineage>
        <taxon>Bacteria</taxon>
        <taxon>Pseudomonadati</taxon>
        <taxon>Bacteroidota</taxon>
        <taxon>Flavobacteriia</taxon>
        <taxon>Flavobacteriales</taxon>
        <taxon>Flavobacteriaceae</taxon>
        <taxon>Gelidibacter</taxon>
    </lineage>
</organism>
<dbReference type="PROSITE" id="PS51257">
    <property type="entry name" value="PROKAR_LIPOPROTEIN"/>
    <property type="match status" value="1"/>
</dbReference>